<reference evidence="5 6" key="1">
    <citation type="submission" date="2018-08" db="EMBL/GenBank/DDBJ databases">
        <title>A genome reference for cultivated species of the human gut microbiota.</title>
        <authorList>
            <person name="Zou Y."/>
            <person name="Xue W."/>
            <person name="Luo G."/>
        </authorList>
    </citation>
    <scope>NUCLEOTIDE SEQUENCE [LARGE SCALE GENOMIC DNA]</scope>
    <source>
        <strain evidence="5 6">AF28-26</strain>
    </source>
</reference>
<name>A0A412AWG9_9FIRM</name>
<evidence type="ECO:0000256" key="1">
    <source>
        <dbReference type="ARBA" id="ARBA00008520"/>
    </source>
</evidence>
<sequence length="465" mass="50388">MGNQKHFWYSPLIQKTGGEVMFKKLLAGLLAASLVLSLASCNNGGGDTSSTESTGGDSSAAESTGGNGGGDGEYSGTLTIWEGDPSRAVCGDAYKAYFAKKYPNLEIKMETKTENTYQSALSSAFGANQGPDVFWNWGTKNGILESIVAEDYVMPLTDIADMSLFEKDGEKTMISGICYVNDILYGVPTAAVDTRTIYYNKDIFKEHGYKPSEKLSDFEAMCDQMLADGIQPLTVAATEYSSLFHVYDFILCACKDGPEFIKDTEAVKAKQNDPRGVYALEKYMSWRDKGYFSPASTGNDASAAVLEFAQGGTAMIICGSWLLSNVKGANENLNFDVYKLANEKDGKIYSCITANGSYSIGANTQNLDNAKMFIEWMCTAEAQKTWMDACNSVPGIPEVEAADPIASEIGTADEQISGYYELLAATAVNGTPNKADEENWVPLWNGQITVEEFANRVAEQQDAVK</sequence>
<keyword evidence="3" id="KW-0732">Signal</keyword>
<dbReference type="GO" id="GO:0042956">
    <property type="term" value="P:maltodextrin transmembrane transport"/>
    <property type="evidence" value="ECO:0007669"/>
    <property type="project" value="TreeGrafter"/>
</dbReference>
<evidence type="ECO:0000256" key="2">
    <source>
        <dbReference type="ARBA" id="ARBA00022448"/>
    </source>
</evidence>
<accession>A0A412AWG9</accession>
<evidence type="ECO:0000256" key="3">
    <source>
        <dbReference type="ARBA" id="ARBA00022729"/>
    </source>
</evidence>
<gene>
    <name evidence="5" type="ORF">DWY99_08455</name>
</gene>
<dbReference type="GO" id="GO:1901982">
    <property type="term" value="F:maltose binding"/>
    <property type="evidence" value="ECO:0007669"/>
    <property type="project" value="TreeGrafter"/>
</dbReference>
<dbReference type="AlphaFoldDB" id="A0A412AWG9"/>
<dbReference type="GO" id="GO:0055052">
    <property type="term" value="C:ATP-binding cassette (ABC) transporter complex, substrate-binding subunit-containing"/>
    <property type="evidence" value="ECO:0007669"/>
    <property type="project" value="TreeGrafter"/>
</dbReference>
<dbReference type="SUPFAM" id="SSF53850">
    <property type="entry name" value="Periplasmic binding protein-like II"/>
    <property type="match status" value="1"/>
</dbReference>
<feature type="compositionally biased region" description="Low complexity" evidence="4">
    <location>
        <begin position="48"/>
        <end position="64"/>
    </location>
</feature>
<dbReference type="Gene3D" id="3.40.190.10">
    <property type="entry name" value="Periplasmic binding protein-like II"/>
    <property type="match status" value="2"/>
</dbReference>
<dbReference type="InterPro" id="IPR006059">
    <property type="entry name" value="SBP"/>
</dbReference>
<dbReference type="Proteomes" id="UP000284751">
    <property type="component" value="Unassembled WGS sequence"/>
</dbReference>
<feature type="region of interest" description="Disordered" evidence="4">
    <location>
        <begin position="46"/>
        <end position="70"/>
    </location>
</feature>
<dbReference type="GO" id="GO:0015768">
    <property type="term" value="P:maltose transport"/>
    <property type="evidence" value="ECO:0007669"/>
    <property type="project" value="TreeGrafter"/>
</dbReference>
<dbReference type="EMBL" id="QRTC01000031">
    <property type="protein sequence ID" value="RGQ40148.1"/>
    <property type="molecule type" value="Genomic_DNA"/>
</dbReference>
<protein>
    <submittedName>
        <fullName evidence="5">Extracellular solute-binding protein</fullName>
    </submittedName>
</protein>
<evidence type="ECO:0000313" key="6">
    <source>
        <dbReference type="Proteomes" id="UP000284751"/>
    </source>
</evidence>
<evidence type="ECO:0000313" key="5">
    <source>
        <dbReference type="EMBL" id="RGQ40148.1"/>
    </source>
</evidence>
<dbReference type="PANTHER" id="PTHR30061">
    <property type="entry name" value="MALTOSE-BINDING PERIPLASMIC PROTEIN"/>
    <property type="match status" value="1"/>
</dbReference>
<comment type="similarity">
    <text evidence="1">Belongs to the bacterial solute-binding protein 1 family.</text>
</comment>
<evidence type="ECO:0000256" key="4">
    <source>
        <dbReference type="SAM" id="MobiDB-lite"/>
    </source>
</evidence>
<dbReference type="Pfam" id="PF13416">
    <property type="entry name" value="SBP_bac_8"/>
    <property type="match status" value="1"/>
</dbReference>
<dbReference type="PANTHER" id="PTHR30061:SF50">
    <property type="entry name" value="MALTOSE_MALTODEXTRIN-BINDING PERIPLASMIC PROTEIN"/>
    <property type="match status" value="1"/>
</dbReference>
<proteinExistence type="inferred from homology"/>
<keyword evidence="2" id="KW-0813">Transport</keyword>
<comment type="caution">
    <text evidence="5">The sequence shown here is derived from an EMBL/GenBank/DDBJ whole genome shotgun (WGS) entry which is preliminary data.</text>
</comment>
<organism evidence="5 6">
    <name type="scientific">[Clostridium] leptum</name>
    <dbReference type="NCBI Taxonomy" id="1535"/>
    <lineage>
        <taxon>Bacteria</taxon>
        <taxon>Bacillati</taxon>
        <taxon>Bacillota</taxon>
        <taxon>Clostridia</taxon>
        <taxon>Eubacteriales</taxon>
        <taxon>Oscillospiraceae</taxon>
        <taxon>Oscillospiraceae incertae sedis</taxon>
    </lineage>
</organism>